<dbReference type="AlphaFoldDB" id="A0A7S4CM30"/>
<evidence type="ECO:0000313" key="1">
    <source>
        <dbReference type="EMBL" id="CAE0800953.1"/>
    </source>
</evidence>
<name>A0A7S4CM30_9EUGL</name>
<gene>
    <name evidence="1" type="ORF">EGYM00163_LOCUS12074</name>
</gene>
<accession>A0A7S4CM30</accession>
<reference evidence="1" key="1">
    <citation type="submission" date="2021-01" db="EMBL/GenBank/DDBJ databases">
        <authorList>
            <person name="Corre E."/>
            <person name="Pelletier E."/>
            <person name="Niang G."/>
            <person name="Scheremetjew M."/>
            <person name="Finn R."/>
            <person name="Kale V."/>
            <person name="Holt S."/>
            <person name="Cochrane G."/>
            <person name="Meng A."/>
            <person name="Brown T."/>
            <person name="Cohen L."/>
        </authorList>
    </citation>
    <scope>NUCLEOTIDE SEQUENCE</scope>
    <source>
        <strain evidence="1">CCMP1594</strain>
    </source>
</reference>
<protein>
    <submittedName>
        <fullName evidence="1">Uncharacterized protein</fullName>
    </submittedName>
</protein>
<proteinExistence type="predicted"/>
<sequence length="104" mass="10958">MQALVMPLLSIGPACPRRTAHMMTVALDWSCASHCVQALKLLCQGMGVHTCGCGQGDVLGQQGGIVVSAFVGAPYSHFSQNTLDGVFKRLAVHGQFVCQCGRPV</sequence>
<dbReference type="EMBL" id="HBJA01035731">
    <property type="protein sequence ID" value="CAE0800953.1"/>
    <property type="molecule type" value="Transcribed_RNA"/>
</dbReference>
<organism evidence="1">
    <name type="scientific">Eutreptiella gymnastica</name>
    <dbReference type="NCBI Taxonomy" id="73025"/>
    <lineage>
        <taxon>Eukaryota</taxon>
        <taxon>Discoba</taxon>
        <taxon>Euglenozoa</taxon>
        <taxon>Euglenida</taxon>
        <taxon>Spirocuta</taxon>
        <taxon>Euglenophyceae</taxon>
        <taxon>Eutreptiales</taxon>
        <taxon>Eutreptiaceae</taxon>
        <taxon>Eutreptiella</taxon>
    </lineage>
</organism>